<evidence type="ECO:0000256" key="13">
    <source>
        <dbReference type="PIRSR" id="PIRSR600823-5"/>
    </source>
</evidence>
<keyword evidence="8" id="KW-0560">Oxidoreductase</keyword>
<dbReference type="PANTHER" id="PTHR31388">
    <property type="entry name" value="PEROXIDASE 72-RELATED"/>
    <property type="match status" value="1"/>
</dbReference>
<dbReference type="EMBL" id="ASHM01043868">
    <property type="protein sequence ID" value="PNX83324.1"/>
    <property type="molecule type" value="Genomic_DNA"/>
</dbReference>
<evidence type="ECO:0000256" key="8">
    <source>
        <dbReference type="ARBA" id="ARBA00023002"/>
    </source>
</evidence>
<keyword evidence="10 13" id="KW-1015">Disulfide bond</keyword>
<keyword evidence="6 12" id="KW-0479">Metal-binding</keyword>
<dbReference type="PANTHER" id="PTHR31388:SF247">
    <property type="entry name" value="PEROXIDASE"/>
    <property type="match status" value="1"/>
</dbReference>
<feature type="binding site" description="axial binding residue" evidence="12">
    <location>
        <position position="2"/>
    </location>
    <ligand>
        <name>heme b</name>
        <dbReference type="ChEBI" id="CHEBI:60344"/>
    </ligand>
    <ligandPart>
        <name>Fe</name>
        <dbReference type="ChEBI" id="CHEBI:18248"/>
    </ligandPart>
</feature>
<dbReference type="InterPro" id="IPR002016">
    <property type="entry name" value="Haem_peroxidase"/>
</dbReference>
<dbReference type="AlphaFoldDB" id="A0A2K3LXR3"/>
<evidence type="ECO:0000256" key="1">
    <source>
        <dbReference type="ARBA" id="ARBA00000189"/>
    </source>
</evidence>
<comment type="catalytic activity">
    <reaction evidence="1">
        <text>2 a phenolic donor + H2O2 = 2 a phenolic radical donor + 2 H2O</text>
        <dbReference type="Rhea" id="RHEA:56136"/>
        <dbReference type="ChEBI" id="CHEBI:15377"/>
        <dbReference type="ChEBI" id="CHEBI:16240"/>
        <dbReference type="ChEBI" id="CHEBI:139520"/>
        <dbReference type="ChEBI" id="CHEBI:139521"/>
        <dbReference type="EC" id="1.11.1.7"/>
    </reaction>
</comment>
<evidence type="ECO:0000256" key="7">
    <source>
        <dbReference type="ARBA" id="ARBA00022837"/>
    </source>
</evidence>
<evidence type="ECO:0000256" key="5">
    <source>
        <dbReference type="ARBA" id="ARBA00022617"/>
    </source>
</evidence>
<evidence type="ECO:0000256" key="4">
    <source>
        <dbReference type="ARBA" id="ARBA00022559"/>
    </source>
</evidence>
<dbReference type="GO" id="GO:0020037">
    <property type="term" value="F:heme binding"/>
    <property type="evidence" value="ECO:0007669"/>
    <property type="project" value="InterPro"/>
</dbReference>
<reference evidence="16 17" key="2">
    <citation type="journal article" date="2017" name="Front. Plant Sci.">
        <title>Gene Classification and Mining of Molecular Markers Useful in Red Clover (Trifolium pratense) Breeding.</title>
        <authorList>
            <person name="Istvanek J."/>
            <person name="Dluhosova J."/>
            <person name="Dluhos P."/>
            <person name="Patkova L."/>
            <person name="Nedelnik J."/>
            <person name="Repkova J."/>
        </authorList>
    </citation>
    <scope>NUCLEOTIDE SEQUENCE [LARGE SCALE GENOMIC DNA]</scope>
    <source>
        <strain evidence="17">cv. Tatra</strain>
        <tissue evidence="16">Young leaves</tissue>
    </source>
</reference>
<comment type="function">
    <text evidence="2">Removal of H(2)O(2), oxidation of toxic reductants, biosynthesis and degradation of lignin, suberization, auxin catabolism, response to environmental stresses such as wounding, pathogen attack and oxidative stress. These functions might be dependent on each isozyme/isoform in each plant tissue.</text>
</comment>
<keyword evidence="9 12" id="KW-0408">Iron</keyword>
<feature type="binding site" evidence="12">
    <location>
        <position position="47"/>
    </location>
    <ligand>
        <name>Ca(2+)</name>
        <dbReference type="ChEBI" id="CHEBI:29108"/>
        <label>2</label>
    </ligand>
</feature>
<dbReference type="PRINTS" id="PR00461">
    <property type="entry name" value="PLPEROXIDASE"/>
</dbReference>
<dbReference type="Gene3D" id="1.10.420.10">
    <property type="entry name" value="Peroxidase, domain 2"/>
    <property type="match status" value="1"/>
</dbReference>
<dbReference type="STRING" id="57577.A0A2K3LXR3"/>
<feature type="binding site" evidence="12">
    <location>
        <position position="3"/>
    </location>
    <ligand>
        <name>Ca(2+)</name>
        <dbReference type="ChEBI" id="CHEBI:29108"/>
        <label>2</label>
    </ligand>
</feature>
<dbReference type="GO" id="GO:0046872">
    <property type="term" value="F:metal ion binding"/>
    <property type="evidence" value="ECO:0007669"/>
    <property type="project" value="UniProtKB-KW"/>
</dbReference>
<evidence type="ECO:0000313" key="16">
    <source>
        <dbReference type="EMBL" id="PNX83324.1"/>
    </source>
</evidence>
<gene>
    <name evidence="16" type="primary">peroxidase</name>
    <name evidence="16" type="ORF">L195_g039365</name>
</gene>
<keyword evidence="7 12" id="KW-0106">Calcium</keyword>
<evidence type="ECO:0000256" key="12">
    <source>
        <dbReference type="PIRSR" id="PIRSR600823-3"/>
    </source>
</evidence>
<keyword evidence="5" id="KW-0349">Heme</keyword>
<comment type="similarity">
    <text evidence="14">Belongs to the peroxidase family.</text>
</comment>
<reference evidence="16 17" key="1">
    <citation type="journal article" date="2014" name="Am. J. Bot.">
        <title>Genome assembly and annotation for red clover (Trifolium pratense; Fabaceae).</title>
        <authorList>
            <person name="Istvanek J."/>
            <person name="Jaros M."/>
            <person name="Krenek A."/>
            <person name="Repkova J."/>
        </authorList>
    </citation>
    <scope>NUCLEOTIDE SEQUENCE [LARGE SCALE GENOMIC DNA]</scope>
    <source>
        <strain evidence="17">cv. Tatra</strain>
        <tissue evidence="16">Young leaves</tissue>
    </source>
</reference>
<organism evidence="16 17">
    <name type="scientific">Trifolium pratense</name>
    <name type="common">Red clover</name>
    <dbReference type="NCBI Taxonomy" id="57577"/>
    <lineage>
        <taxon>Eukaryota</taxon>
        <taxon>Viridiplantae</taxon>
        <taxon>Streptophyta</taxon>
        <taxon>Embryophyta</taxon>
        <taxon>Tracheophyta</taxon>
        <taxon>Spermatophyta</taxon>
        <taxon>Magnoliopsida</taxon>
        <taxon>eudicotyledons</taxon>
        <taxon>Gunneridae</taxon>
        <taxon>Pentapetalae</taxon>
        <taxon>rosids</taxon>
        <taxon>fabids</taxon>
        <taxon>Fabales</taxon>
        <taxon>Fabaceae</taxon>
        <taxon>Papilionoideae</taxon>
        <taxon>50 kb inversion clade</taxon>
        <taxon>NPAAA clade</taxon>
        <taxon>Hologalegina</taxon>
        <taxon>IRL clade</taxon>
        <taxon>Trifolieae</taxon>
        <taxon>Trifolium</taxon>
    </lineage>
</organism>
<dbReference type="PROSITE" id="PS50873">
    <property type="entry name" value="PEROXIDASE_4"/>
    <property type="match status" value="1"/>
</dbReference>
<proteinExistence type="inferred from homology"/>
<dbReference type="GO" id="GO:0140825">
    <property type="term" value="F:lactoperoxidase activity"/>
    <property type="evidence" value="ECO:0007669"/>
    <property type="project" value="UniProtKB-EC"/>
</dbReference>
<comment type="caution">
    <text evidence="16">The sequence shown here is derived from an EMBL/GenBank/DDBJ whole genome shotgun (WGS) entry which is preliminary data.</text>
</comment>
<accession>A0A2K3LXR3</accession>
<dbReference type="InterPro" id="IPR010255">
    <property type="entry name" value="Haem_peroxidase_sf"/>
</dbReference>
<keyword evidence="4 16" id="KW-0575">Peroxidase</keyword>
<name>A0A2K3LXR3_TRIPR</name>
<evidence type="ECO:0000256" key="11">
    <source>
        <dbReference type="ARBA" id="ARBA00023180"/>
    </source>
</evidence>
<dbReference type="SUPFAM" id="SSF48113">
    <property type="entry name" value="Heme-dependent peroxidases"/>
    <property type="match status" value="1"/>
</dbReference>
<evidence type="ECO:0000256" key="9">
    <source>
        <dbReference type="ARBA" id="ARBA00023004"/>
    </source>
</evidence>
<evidence type="ECO:0000256" key="10">
    <source>
        <dbReference type="ARBA" id="ARBA00023157"/>
    </source>
</evidence>
<dbReference type="FunFam" id="1.10.420.10:FF:000006">
    <property type="entry name" value="Peroxidase"/>
    <property type="match status" value="1"/>
</dbReference>
<comment type="cofactor">
    <cofactor evidence="12">
        <name>Ca(2+)</name>
        <dbReference type="ChEBI" id="CHEBI:29108"/>
    </cofactor>
    <text evidence="12">Binds 2 calcium ions per subunit.</text>
</comment>
<dbReference type="Pfam" id="PF00141">
    <property type="entry name" value="peroxidase"/>
    <property type="match status" value="1"/>
</dbReference>
<keyword evidence="11" id="KW-0325">Glycoprotein</keyword>
<evidence type="ECO:0000259" key="15">
    <source>
        <dbReference type="PROSITE" id="PS50873"/>
    </source>
</evidence>
<evidence type="ECO:0000256" key="14">
    <source>
        <dbReference type="RuleBase" id="RU004241"/>
    </source>
</evidence>
<dbReference type="Proteomes" id="UP000236291">
    <property type="component" value="Unassembled WGS sequence"/>
</dbReference>
<feature type="domain" description="Plant heme peroxidase family profile" evidence="15">
    <location>
        <begin position="1"/>
        <end position="127"/>
    </location>
</feature>
<comment type="cofactor">
    <cofactor evidence="12">
        <name>heme b</name>
        <dbReference type="ChEBI" id="CHEBI:60344"/>
    </cofactor>
    <text evidence="12">Binds 1 heme b (iron(II)-protoporphyrin IX) group per subunit.</text>
</comment>
<feature type="non-terminal residue" evidence="16">
    <location>
        <position position="1"/>
    </location>
</feature>
<dbReference type="GO" id="GO:0006979">
    <property type="term" value="P:response to oxidative stress"/>
    <property type="evidence" value="ECO:0007669"/>
    <property type="project" value="InterPro"/>
</dbReference>
<evidence type="ECO:0000256" key="6">
    <source>
        <dbReference type="ARBA" id="ARBA00022723"/>
    </source>
</evidence>
<evidence type="ECO:0000256" key="3">
    <source>
        <dbReference type="ARBA" id="ARBA00012313"/>
    </source>
</evidence>
<feature type="binding site" evidence="12">
    <location>
        <position position="50"/>
    </location>
    <ligand>
        <name>Ca(2+)</name>
        <dbReference type="ChEBI" id="CHEBI:29108"/>
        <label>2</label>
    </ligand>
</feature>
<evidence type="ECO:0000313" key="17">
    <source>
        <dbReference type="Proteomes" id="UP000236291"/>
    </source>
</evidence>
<feature type="binding site" evidence="12">
    <location>
        <position position="55"/>
    </location>
    <ligand>
        <name>Ca(2+)</name>
        <dbReference type="ChEBI" id="CHEBI:29108"/>
        <label>2</label>
    </ligand>
</feature>
<sequence>AHTIGQARCLFFRNRINNEDNIDPTFATSLQANCPTTGGDDNLSPIDTTTPNTFDNAYYQNLQNKKGLFHSDQQLFNGGSTDDDVDQYSSDPSSFATDFANAMIKMGNLDPLTGTNGQIRVNCRAIN</sequence>
<evidence type="ECO:0000256" key="2">
    <source>
        <dbReference type="ARBA" id="ARBA00002322"/>
    </source>
</evidence>
<dbReference type="InterPro" id="IPR000823">
    <property type="entry name" value="Peroxidase_pln"/>
</dbReference>
<dbReference type="EC" id="1.11.1.7" evidence="3"/>
<dbReference type="SMR" id="A0A2K3LXR3"/>
<protein>
    <recommendedName>
        <fullName evidence="3">peroxidase</fullName>
        <ecNumber evidence="3">1.11.1.7</ecNumber>
    </recommendedName>
</protein>
<feature type="disulfide bond" evidence="13">
    <location>
        <begin position="9"/>
        <end position="34"/>
    </location>
</feature>